<proteinExistence type="inferred from homology"/>
<protein>
    <recommendedName>
        <fullName evidence="2">ribonucleoside-diphosphate reductase</fullName>
        <ecNumber evidence="2">1.17.4.1</ecNumber>
    </recommendedName>
</protein>
<dbReference type="AlphaFoldDB" id="A0A8J8B2X4"/>
<keyword evidence="4" id="KW-0547">Nucleotide-binding</keyword>
<evidence type="ECO:0000256" key="1">
    <source>
        <dbReference type="ARBA" id="ARBA00007405"/>
    </source>
</evidence>
<keyword evidence="3" id="KW-0237">DNA synthesis</keyword>
<gene>
    <name evidence="7" type="ORF">KCX82_20690</name>
</gene>
<dbReference type="InterPro" id="IPR023806">
    <property type="entry name" value="CHP03905"/>
</dbReference>
<comment type="catalytic activity">
    <reaction evidence="5">
        <text>a 2'-deoxyribonucleoside 5'-diphosphate + [thioredoxin]-disulfide + H2O = a ribonucleoside 5'-diphosphate + [thioredoxin]-dithiol</text>
        <dbReference type="Rhea" id="RHEA:23252"/>
        <dbReference type="Rhea" id="RHEA-COMP:10698"/>
        <dbReference type="Rhea" id="RHEA-COMP:10700"/>
        <dbReference type="ChEBI" id="CHEBI:15377"/>
        <dbReference type="ChEBI" id="CHEBI:29950"/>
        <dbReference type="ChEBI" id="CHEBI:50058"/>
        <dbReference type="ChEBI" id="CHEBI:57930"/>
        <dbReference type="ChEBI" id="CHEBI:73316"/>
        <dbReference type="EC" id="1.17.4.1"/>
    </reaction>
</comment>
<reference evidence="7" key="2">
    <citation type="submission" date="2021-04" db="EMBL/GenBank/DDBJ databases">
        <authorList>
            <person name="Liu J."/>
        </authorList>
    </citation>
    <scope>NUCLEOTIDE SEQUENCE</scope>
    <source>
        <strain evidence="7">BAD-6</strain>
    </source>
</reference>
<evidence type="ECO:0000256" key="2">
    <source>
        <dbReference type="ARBA" id="ARBA00012274"/>
    </source>
</evidence>
<evidence type="ECO:0000256" key="4">
    <source>
        <dbReference type="ARBA" id="ARBA00022741"/>
    </source>
</evidence>
<evidence type="ECO:0000313" key="8">
    <source>
        <dbReference type="Proteomes" id="UP000675664"/>
    </source>
</evidence>
<evidence type="ECO:0000256" key="5">
    <source>
        <dbReference type="ARBA" id="ARBA00047754"/>
    </source>
</evidence>
<dbReference type="GO" id="GO:0004748">
    <property type="term" value="F:ribonucleoside-diphosphate reductase activity, thioredoxin disulfide as acceptor"/>
    <property type="evidence" value="ECO:0007669"/>
    <property type="project" value="UniProtKB-EC"/>
</dbReference>
<dbReference type="Proteomes" id="UP000675664">
    <property type="component" value="Unassembled WGS sequence"/>
</dbReference>
<dbReference type="EC" id="1.17.4.1" evidence="2"/>
<feature type="domain" description="TSCPD" evidence="6">
    <location>
        <begin position="8"/>
        <end position="81"/>
    </location>
</feature>
<dbReference type="InterPro" id="IPR024434">
    <property type="entry name" value="TSCPD_dom"/>
</dbReference>
<dbReference type="GO" id="GO:0000166">
    <property type="term" value="F:nucleotide binding"/>
    <property type="evidence" value="ECO:0007669"/>
    <property type="project" value="UniProtKB-KW"/>
</dbReference>
<sequence>MKNIKFRPAGVCCREMNFVLNDDNKIVNVEFIGGCPGNTLGIRSLAIGLDAKEIADKLENVSCGGRSTSCPAQFSMALREALK</sequence>
<accession>A0A8J8B2X4</accession>
<keyword evidence="8" id="KW-1185">Reference proteome</keyword>
<dbReference type="NCBIfam" id="TIGR03905">
    <property type="entry name" value="TIGR03905_4_Cys"/>
    <property type="match status" value="1"/>
</dbReference>
<comment type="similarity">
    <text evidence="1">Belongs to the ribonucleoside diphosphate reductase class-2 family.</text>
</comment>
<reference evidence="7" key="1">
    <citation type="submission" date="2021-04" db="EMBL/GenBank/DDBJ databases">
        <title>Sinoanaerobacter chloroacetimidivorans sp. nov., an obligate anaerobic bacterium isolated from anaerobic sludge.</title>
        <authorList>
            <person name="Bao Y."/>
        </authorList>
    </citation>
    <scope>NUCLEOTIDE SEQUENCE</scope>
    <source>
        <strain evidence="7">BAD-6</strain>
    </source>
</reference>
<evidence type="ECO:0000259" key="6">
    <source>
        <dbReference type="Pfam" id="PF12637"/>
    </source>
</evidence>
<dbReference type="RefSeq" id="WP_227020406.1">
    <property type="nucleotide sequence ID" value="NZ_JAGSND010000024.1"/>
</dbReference>
<organism evidence="7 8">
    <name type="scientific">Sinanaerobacter chloroacetimidivorans</name>
    <dbReference type="NCBI Taxonomy" id="2818044"/>
    <lineage>
        <taxon>Bacteria</taxon>
        <taxon>Bacillati</taxon>
        <taxon>Bacillota</taxon>
        <taxon>Clostridia</taxon>
        <taxon>Peptostreptococcales</taxon>
        <taxon>Anaerovoracaceae</taxon>
        <taxon>Sinanaerobacter</taxon>
    </lineage>
</organism>
<evidence type="ECO:0000313" key="7">
    <source>
        <dbReference type="EMBL" id="MBR0600293.1"/>
    </source>
</evidence>
<dbReference type="EMBL" id="JAGSND010000024">
    <property type="protein sequence ID" value="MBR0600293.1"/>
    <property type="molecule type" value="Genomic_DNA"/>
</dbReference>
<dbReference type="Pfam" id="PF12637">
    <property type="entry name" value="TSCPD"/>
    <property type="match status" value="1"/>
</dbReference>
<comment type="caution">
    <text evidence="7">The sequence shown here is derived from an EMBL/GenBank/DDBJ whole genome shotgun (WGS) entry which is preliminary data.</text>
</comment>
<name>A0A8J8B2X4_9FIRM</name>
<dbReference type="GO" id="GO:0071897">
    <property type="term" value="P:DNA biosynthetic process"/>
    <property type="evidence" value="ECO:0007669"/>
    <property type="project" value="UniProtKB-KW"/>
</dbReference>
<evidence type="ECO:0000256" key="3">
    <source>
        <dbReference type="ARBA" id="ARBA00022634"/>
    </source>
</evidence>